<protein>
    <recommendedName>
        <fullName evidence="1">Thioesterase domain-containing protein</fullName>
    </recommendedName>
</protein>
<evidence type="ECO:0000313" key="2">
    <source>
        <dbReference type="EMBL" id="CZS97663.1"/>
    </source>
</evidence>
<dbReference type="EMBL" id="FJUW01000013">
    <property type="protein sequence ID" value="CZS97663.1"/>
    <property type="molecule type" value="Genomic_DNA"/>
</dbReference>
<organism evidence="2 3">
    <name type="scientific">Rhynchosporium graminicola</name>
    <dbReference type="NCBI Taxonomy" id="2792576"/>
    <lineage>
        <taxon>Eukaryota</taxon>
        <taxon>Fungi</taxon>
        <taxon>Dikarya</taxon>
        <taxon>Ascomycota</taxon>
        <taxon>Pezizomycotina</taxon>
        <taxon>Leotiomycetes</taxon>
        <taxon>Helotiales</taxon>
        <taxon>Ploettnerulaceae</taxon>
        <taxon>Rhynchosporium</taxon>
    </lineage>
</organism>
<accession>A0A1E1KHY2</accession>
<dbReference type="PANTHER" id="PTHR47260">
    <property type="entry name" value="UPF0644 PROTEIN PB2B4.06"/>
    <property type="match status" value="1"/>
</dbReference>
<gene>
    <name evidence="2" type="ORF">RCO7_00112</name>
</gene>
<dbReference type="Pfam" id="PF03061">
    <property type="entry name" value="4HBT"/>
    <property type="match status" value="1"/>
</dbReference>
<dbReference type="PANTHER" id="PTHR47260:SF3">
    <property type="entry name" value="THIOESTERASE FAMILY PROTEIN (AFU_ORTHOLOGUE AFUA_7G03960)"/>
    <property type="match status" value="1"/>
</dbReference>
<keyword evidence="3" id="KW-1185">Reference proteome</keyword>
<dbReference type="STRING" id="914237.A0A1E1KHY2"/>
<dbReference type="CDD" id="cd03443">
    <property type="entry name" value="PaaI_thioesterase"/>
    <property type="match status" value="1"/>
</dbReference>
<reference evidence="3" key="1">
    <citation type="submission" date="2016-03" db="EMBL/GenBank/DDBJ databases">
        <authorList>
            <person name="Ploux O."/>
        </authorList>
    </citation>
    <scope>NUCLEOTIDE SEQUENCE [LARGE SCALE GENOMIC DNA]</scope>
    <source>
        <strain evidence="3">UK7</strain>
    </source>
</reference>
<dbReference type="InParanoid" id="A0A1E1KHY2"/>
<sequence>MPPRLPPPPSALSPFIFEPCPPSLKTHFDDIPWTKQYVSDPALQPYTTAARIPETETTANTFCAVTLQTKDTIPAWQSWWRPASESLSSVGSETAKEDVPMKYGESIALLTFSGELNGHPDTLHGGLLSVVLDELIGNVAEYERPHDKSTMTAYLKVDYKRPIRTPGTVVVRTWVEKMQGRKIWGRGEVLDKDGYVCSIGEALFLVVERVTGFEEGKSKL</sequence>
<dbReference type="Gene3D" id="3.10.129.10">
    <property type="entry name" value="Hotdog Thioesterase"/>
    <property type="match status" value="1"/>
</dbReference>
<dbReference type="SUPFAM" id="SSF54637">
    <property type="entry name" value="Thioesterase/thiol ester dehydrase-isomerase"/>
    <property type="match status" value="1"/>
</dbReference>
<name>A0A1E1KHY2_9HELO</name>
<dbReference type="InterPro" id="IPR052061">
    <property type="entry name" value="PTE-AB_protein"/>
</dbReference>
<proteinExistence type="predicted"/>
<dbReference type="AlphaFoldDB" id="A0A1E1KHY2"/>
<dbReference type="InterPro" id="IPR006683">
    <property type="entry name" value="Thioestr_dom"/>
</dbReference>
<evidence type="ECO:0000259" key="1">
    <source>
        <dbReference type="Pfam" id="PF03061"/>
    </source>
</evidence>
<evidence type="ECO:0000313" key="3">
    <source>
        <dbReference type="Proteomes" id="UP000178129"/>
    </source>
</evidence>
<dbReference type="Proteomes" id="UP000178129">
    <property type="component" value="Unassembled WGS sequence"/>
</dbReference>
<feature type="domain" description="Thioesterase" evidence="1">
    <location>
        <begin position="122"/>
        <end position="197"/>
    </location>
</feature>
<dbReference type="InterPro" id="IPR029069">
    <property type="entry name" value="HotDog_dom_sf"/>
</dbReference>
<comment type="caution">
    <text evidence="2">The sequence shown here is derived from an EMBL/GenBank/DDBJ whole genome shotgun (WGS) entry which is preliminary data.</text>
</comment>